<accession>A0A9W7FXR4</accession>
<reference evidence="2" key="1">
    <citation type="journal article" date="2023" name="Commun. Biol.">
        <title>Genome analysis of Parmales, the sister group of diatoms, reveals the evolutionary specialization of diatoms from phago-mixotrophs to photoautotrophs.</title>
        <authorList>
            <person name="Ban H."/>
            <person name="Sato S."/>
            <person name="Yoshikawa S."/>
            <person name="Yamada K."/>
            <person name="Nakamura Y."/>
            <person name="Ichinomiya M."/>
            <person name="Sato N."/>
            <person name="Blanc-Mathieu R."/>
            <person name="Endo H."/>
            <person name="Kuwata A."/>
            <person name="Ogata H."/>
        </authorList>
    </citation>
    <scope>NUCLEOTIDE SEQUENCE [LARGE SCALE GENOMIC DNA]</scope>
</reference>
<organism evidence="1 2">
    <name type="scientific">Triparma columacea</name>
    <dbReference type="NCBI Taxonomy" id="722753"/>
    <lineage>
        <taxon>Eukaryota</taxon>
        <taxon>Sar</taxon>
        <taxon>Stramenopiles</taxon>
        <taxon>Ochrophyta</taxon>
        <taxon>Bolidophyceae</taxon>
        <taxon>Parmales</taxon>
        <taxon>Triparmaceae</taxon>
        <taxon>Triparma</taxon>
    </lineage>
</organism>
<name>A0A9W7FXR4_9STRA</name>
<dbReference type="Proteomes" id="UP001165065">
    <property type="component" value="Unassembled WGS sequence"/>
</dbReference>
<evidence type="ECO:0000313" key="1">
    <source>
        <dbReference type="EMBL" id="GMI22966.1"/>
    </source>
</evidence>
<sequence>MSDVVTSNVQFTATSSSDFTYECNNLGGQDTSLSCAASYVWTSTMTQSLTVSSSLTLTEGLTISLKEDFEVVDATEGVSLAVSESFSQSETTTTSESYALDSACTVDVDPGECVEIVGTFEYGILNADYTATLTCSSGVSSSSSGTMEFDNVYSTELQDSCTTTSCPD</sequence>
<protein>
    <submittedName>
        <fullName evidence="1">Uncharacterized protein</fullName>
    </submittedName>
</protein>
<gene>
    <name evidence="1" type="ORF">TrCOL_g23</name>
</gene>
<dbReference type="AlphaFoldDB" id="A0A9W7FXR4"/>
<keyword evidence="2" id="KW-1185">Reference proteome</keyword>
<dbReference type="Gene3D" id="2.170.15.10">
    <property type="entry name" value="Proaerolysin, chain A, domain 3"/>
    <property type="match status" value="1"/>
</dbReference>
<comment type="caution">
    <text evidence="1">The sequence shown here is derived from an EMBL/GenBank/DDBJ whole genome shotgun (WGS) entry which is preliminary data.</text>
</comment>
<dbReference type="EMBL" id="BRYA01000558">
    <property type="protein sequence ID" value="GMI22966.1"/>
    <property type="molecule type" value="Genomic_DNA"/>
</dbReference>
<proteinExistence type="predicted"/>
<evidence type="ECO:0000313" key="2">
    <source>
        <dbReference type="Proteomes" id="UP001165065"/>
    </source>
</evidence>